<feature type="domain" description="Pyrrolo-quinoline quinone repeat" evidence="2">
    <location>
        <begin position="93"/>
        <end position="305"/>
    </location>
</feature>
<dbReference type="InterPro" id="IPR018391">
    <property type="entry name" value="PQQ_b-propeller_rpt"/>
</dbReference>
<evidence type="ECO:0000256" key="1">
    <source>
        <dbReference type="SAM" id="SignalP"/>
    </source>
</evidence>
<gene>
    <name evidence="3" type="ORF">Pan44_13100</name>
</gene>
<evidence type="ECO:0000313" key="3">
    <source>
        <dbReference type="EMBL" id="QDT53294.1"/>
    </source>
</evidence>
<evidence type="ECO:0000259" key="2">
    <source>
        <dbReference type="Pfam" id="PF13360"/>
    </source>
</evidence>
<dbReference type="InterPro" id="IPR002372">
    <property type="entry name" value="PQQ_rpt_dom"/>
</dbReference>
<dbReference type="Gene3D" id="2.130.10.10">
    <property type="entry name" value="YVTN repeat-like/Quinoprotein amine dehydrogenase"/>
    <property type="match status" value="1"/>
</dbReference>
<feature type="signal peptide" evidence="1">
    <location>
        <begin position="1"/>
        <end position="21"/>
    </location>
</feature>
<feature type="chain" id="PRO_5021811061" evidence="1">
    <location>
        <begin position="22"/>
        <end position="854"/>
    </location>
</feature>
<dbReference type="InterPro" id="IPR015943">
    <property type="entry name" value="WD40/YVTN_repeat-like_dom_sf"/>
</dbReference>
<dbReference type="Proteomes" id="UP000315700">
    <property type="component" value="Chromosome"/>
</dbReference>
<keyword evidence="1" id="KW-0732">Signal</keyword>
<dbReference type="OrthoDB" id="244732at2"/>
<name>A0A517SB15_9PLAN</name>
<accession>A0A517SB15</accession>
<keyword evidence="4" id="KW-1185">Reference proteome</keyword>
<dbReference type="KEGG" id="ccos:Pan44_13100"/>
<dbReference type="PANTHER" id="PTHR34512">
    <property type="entry name" value="CELL SURFACE PROTEIN"/>
    <property type="match status" value="1"/>
</dbReference>
<proteinExistence type="predicted"/>
<dbReference type="PANTHER" id="PTHR34512:SF30">
    <property type="entry name" value="OUTER MEMBRANE PROTEIN ASSEMBLY FACTOR BAMB"/>
    <property type="match status" value="1"/>
</dbReference>
<dbReference type="InterPro" id="IPR011047">
    <property type="entry name" value="Quinoprotein_ADH-like_sf"/>
</dbReference>
<dbReference type="Gene3D" id="2.40.10.480">
    <property type="match status" value="1"/>
</dbReference>
<dbReference type="SMART" id="SM00564">
    <property type="entry name" value="PQQ"/>
    <property type="match status" value="3"/>
</dbReference>
<organism evidence="3 4">
    <name type="scientific">Caulifigura coniformis</name>
    <dbReference type="NCBI Taxonomy" id="2527983"/>
    <lineage>
        <taxon>Bacteria</taxon>
        <taxon>Pseudomonadati</taxon>
        <taxon>Planctomycetota</taxon>
        <taxon>Planctomycetia</taxon>
        <taxon>Planctomycetales</taxon>
        <taxon>Planctomycetaceae</taxon>
        <taxon>Caulifigura</taxon>
    </lineage>
</organism>
<dbReference type="AlphaFoldDB" id="A0A517SB15"/>
<sequence precursor="true">MPLLARFTFLAAIVTATIASAADPLDWTYWRGPRFDGTSPEKNIPDKWDPDGGEGSNLLWKAPIGSRSTPIVMNGKLYLITADKPDVAKEEREKIVCLDAATGEVKWETAFNVFLTDVPRERTGWSSVCGDPETGNIFYMGVGATFACLNGETGAILWDKSLFEEYGFLTTYGGRTNFPLVHENNVIISAVVIGWGEQAKPNHRFIAFDKRNGQPVWFEGTRPLPEDTTYSAPVLAVVDGELQMVAGGGDGSLYGIQPRTGKKLWQYDISSHGLNVSPLVVNNRVYCGHSEENQDSNASGAVFCLDATKRGNITKTGVIWRTLEVMVGRASPLLVGDRLYVADDGGKLYVLNAEDGKLLDKRGAKLGTMVRASPMFFDGKIFQNDVNRGAYIFKPAEKGVEQLHYVRFARGEDCFGSPICSHGKVYLPTTSNLYCFGNKDWKPTDVDPIPEPAKETPKSSDTTPAWVQVTPVEVLLKPKSKQPYQVRLYNAKGQYLRLASAEDKVEFSIKGPGKISETGEYEIPGDFQGQAAVYVTAKLGELTGGARARIVPDLPWNWTFDDGEVPITWVGAQYRHVVIDWDLFEKLRKEDKRAAEMYLYLYPALQNLGAPKMTLDDSTPQQRWTEFLRYLNLETAADRPRTKDDAEKMFGPSLQKLVDEKVFAGAEWGVWDRPTSEEGKTYPEPRLTLTKGTRGIQGNGVMCKLMTIPKGARSQGTMGQIDLHDYTMQADVLGLGRDGKLPDIGLIAQRYACVLMGANQQIQLRTWHAQLERFSADYPFAWEPDTWYTLKFSASTEGNKATLRAKIWKRGETEPSNWMVEATDDVANRIGSPGLFGDSKVAEFFYDNLSVTPN</sequence>
<dbReference type="EMBL" id="CP036271">
    <property type="protein sequence ID" value="QDT53294.1"/>
    <property type="molecule type" value="Genomic_DNA"/>
</dbReference>
<protein>
    <submittedName>
        <fullName evidence="3">Outer membrane biogenesis protein BamB</fullName>
    </submittedName>
</protein>
<reference evidence="3 4" key="1">
    <citation type="submission" date="2019-02" db="EMBL/GenBank/DDBJ databases">
        <title>Deep-cultivation of Planctomycetes and their phenomic and genomic characterization uncovers novel biology.</title>
        <authorList>
            <person name="Wiegand S."/>
            <person name="Jogler M."/>
            <person name="Boedeker C."/>
            <person name="Pinto D."/>
            <person name="Vollmers J."/>
            <person name="Rivas-Marin E."/>
            <person name="Kohn T."/>
            <person name="Peeters S.H."/>
            <person name="Heuer A."/>
            <person name="Rast P."/>
            <person name="Oberbeckmann S."/>
            <person name="Bunk B."/>
            <person name="Jeske O."/>
            <person name="Meyerdierks A."/>
            <person name="Storesund J.E."/>
            <person name="Kallscheuer N."/>
            <person name="Luecker S."/>
            <person name="Lage O.M."/>
            <person name="Pohl T."/>
            <person name="Merkel B.J."/>
            <person name="Hornburger P."/>
            <person name="Mueller R.-W."/>
            <person name="Bruemmer F."/>
            <person name="Labrenz M."/>
            <person name="Spormann A.M."/>
            <person name="Op den Camp H."/>
            <person name="Overmann J."/>
            <person name="Amann R."/>
            <person name="Jetten M.S.M."/>
            <person name="Mascher T."/>
            <person name="Medema M.H."/>
            <person name="Devos D.P."/>
            <person name="Kaster A.-K."/>
            <person name="Ovreas L."/>
            <person name="Rohde M."/>
            <person name="Galperin M.Y."/>
            <person name="Jogler C."/>
        </authorList>
    </citation>
    <scope>NUCLEOTIDE SEQUENCE [LARGE SCALE GENOMIC DNA]</scope>
    <source>
        <strain evidence="3 4">Pan44</strain>
    </source>
</reference>
<dbReference type="SUPFAM" id="SSF50998">
    <property type="entry name" value="Quinoprotein alcohol dehydrogenase-like"/>
    <property type="match status" value="1"/>
</dbReference>
<dbReference type="Pfam" id="PF13360">
    <property type="entry name" value="PQQ_2"/>
    <property type="match status" value="1"/>
</dbReference>
<dbReference type="InParanoid" id="A0A517SB15"/>
<evidence type="ECO:0000313" key="4">
    <source>
        <dbReference type="Proteomes" id="UP000315700"/>
    </source>
</evidence>
<dbReference type="RefSeq" id="WP_145028389.1">
    <property type="nucleotide sequence ID" value="NZ_CP036271.1"/>
</dbReference>